<evidence type="ECO:0000313" key="8">
    <source>
        <dbReference type="EMBL" id="ATX61917.1"/>
    </source>
</evidence>
<dbReference type="GO" id="GO:0015986">
    <property type="term" value="P:proton motive force-driven ATP synthesis"/>
    <property type="evidence" value="ECO:0007669"/>
    <property type="project" value="UniProtKB-UniRule"/>
</dbReference>
<dbReference type="InterPro" id="IPR009230">
    <property type="entry name" value="ATP_synth_su8_fun"/>
</dbReference>
<dbReference type="EMBL" id="MF422652">
    <property type="protein sequence ID" value="ATX62005.1"/>
    <property type="molecule type" value="Genomic_DNA"/>
</dbReference>
<keyword evidence="6 7" id="KW-0496">Mitochondrion</keyword>
<dbReference type="EMBL" id="MF422649">
    <property type="protein sequence ID" value="ATX61939.1"/>
    <property type="molecule type" value="Genomic_DNA"/>
</dbReference>
<keyword evidence="7" id="KW-0378">Hydrolase</keyword>
<keyword evidence="6" id="KW-0138">CF(0)</keyword>
<dbReference type="EMBL" id="MF422648">
    <property type="protein sequence ID" value="ATX61917.1"/>
    <property type="molecule type" value="Genomic_DNA"/>
</dbReference>
<dbReference type="EMBL" id="MF422647">
    <property type="protein sequence ID" value="ATX61897.1"/>
    <property type="molecule type" value="Genomic_DNA"/>
</dbReference>
<evidence type="ECO:0000313" key="16">
    <source>
        <dbReference type="EMBL" id="ATX62098.1"/>
    </source>
</evidence>
<dbReference type="EMBL" id="MF422654">
    <property type="protein sequence ID" value="ATX62050.1"/>
    <property type="molecule type" value="Genomic_DNA"/>
</dbReference>
<evidence type="ECO:0000256" key="6">
    <source>
        <dbReference type="RuleBase" id="RU368038"/>
    </source>
</evidence>
<dbReference type="RefSeq" id="YP_009445619.1">
    <property type="nucleotide sequence ID" value="NC_036422.1"/>
</dbReference>
<evidence type="ECO:0000313" key="13">
    <source>
        <dbReference type="EMBL" id="ATX62028.1"/>
    </source>
</evidence>
<evidence type="ECO:0000256" key="3">
    <source>
        <dbReference type="ARBA" id="ARBA00022692"/>
    </source>
</evidence>
<dbReference type="GO" id="GO:0045259">
    <property type="term" value="C:proton-transporting ATP synthase complex"/>
    <property type="evidence" value="ECO:0007669"/>
    <property type="project" value="UniProtKB-KW"/>
</dbReference>
<comment type="subcellular location">
    <subcellularLocation>
        <location evidence="1">Membrane</location>
        <topology evidence="1">Single-pass membrane protein</topology>
    </subcellularLocation>
    <subcellularLocation>
        <location evidence="6">Mitochondrion inner membrane</location>
        <topology evidence="6">Single-pass membrane protein</topology>
    </subcellularLocation>
</comment>
<dbReference type="GO" id="GO:0005743">
    <property type="term" value="C:mitochondrial inner membrane"/>
    <property type="evidence" value="ECO:0007669"/>
    <property type="project" value="UniProtKB-SubCell"/>
</dbReference>
<reference evidence="7" key="1">
    <citation type="submission" date="2017-06" db="EMBL/GenBank/DDBJ databases">
        <title>Intra-specific comparison of mitochondrial genome in Tremella fuciformis suggests a gene evolution hypothesis that the N-terminal was replaced by exogenetic one.</title>
        <authorList>
            <person name="Deng Y."/>
            <person name="Ming R."/>
            <person name="Xie B."/>
        </authorList>
    </citation>
    <scope>NUCLEOTIDE SEQUENCE</scope>
    <source>
        <strain evidence="7">TF01</strain>
        <strain evidence="8">TF04</strain>
        <strain evidence="9">TF05</strain>
        <strain evidence="10">TF06</strain>
        <strain evidence="11">TF07</strain>
        <strain evidence="12">TF08</strain>
        <strain evidence="13">TF09</strain>
        <strain evidence="14">TF11</strain>
        <strain evidence="15">TF12</strain>
        <strain evidence="16">TF15</strain>
    </source>
</reference>
<evidence type="ECO:0000256" key="4">
    <source>
        <dbReference type="ARBA" id="ARBA00022989"/>
    </source>
</evidence>
<keyword evidence="6" id="KW-0066">ATP synthesis</keyword>
<evidence type="ECO:0000256" key="1">
    <source>
        <dbReference type="ARBA" id="ARBA00004167"/>
    </source>
</evidence>
<keyword evidence="5 6" id="KW-0472">Membrane</keyword>
<dbReference type="EMBL" id="MF422651">
    <property type="protein sequence ID" value="ATX61982.1"/>
    <property type="molecule type" value="Genomic_DNA"/>
</dbReference>
<comment type="function">
    <text evidence="6">Mitochondrial membrane ATP synthase (F(1)F(0) ATP synthase or Complex V) produces ATP from ADP in the presence of a proton gradient across the membrane which is generated by electron transport complexes of the respiratory chain. F-type ATPases consist of two structural domains, F(1) - containing the extramembraneous catalytic core and F(0) - containing the membrane proton channel, linked together by a central stalk and a peripheral stalk. During catalysis, ATP synthesis in the catalytic domain of F(1) is coupled via a rotary mechanism of the central stalk subunits to proton translocation. Part of the complex F(0) domain. Minor subunit located with subunit a in the membrane.</text>
</comment>
<dbReference type="GO" id="GO:0015078">
    <property type="term" value="F:proton transmembrane transporter activity"/>
    <property type="evidence" value="ECO:0007669"/>
    <property type="project" value="UniProtKB-UniRule"/>
</dbReference>
<keyword evidence="4 6" id="KW-1133">Transmembrane helix</keyword>
<dbReference type="EMBL" id="MF422655">
    <property type="protein sequence ID" value="ATX62075.1"/>
    <property type="molecule type" value="Genomic_DNA"/>
</dbReference>
<evidence type="ECO:0000313" key="9">
    <source>
        <dbReference type="EMBL" id="ATX61939.1"/>
    </source>
</evidence>
<dbReference type="EMBL" id="MF422656">
    <property type="protein sequence ID" value="ATX62098.1"/>
    <property type="molecule type" value="Genomic_DNA"/>
</dbReference>
<evidence type="ECO:0000313" key="10">
    <source>
        <dbReference type="EMBL" id="ATX61962.1"/>
    </source>
</evidence>
<keyword evidence="6" id="KW-0813">Transport</keyword>
<dbReference type="EMBL" id="MF422650">
    <property type="protein sequence ID" value="ATX61962.1"/>
    <property type="molecule type" value="Genomic_DNA"/>
</dbReference>
<accession>A0A2H4QBH9</accession>
<dbReference type="EMBL" id="MF422653">
    <property type="protein sequence ID" value="ATX62028.1"/>
    <property type="molecule type" value="Genomic_DNA"/>
</dbReference>
<gene>
    <name evidence="7" type="primary">atp8</name>
</gene>
<geneLocation type="mitochondrion" evidence="7"/>
<evidence type="ECO:0000313" key="7">
    <source>
        <dbReference type="EMBL" id="ATX61897.1"/>
    </source>
</evidence>
<evidence type="ECO:0000313" key="11">
    <source>
        <dbReference type="EMBL" id="ATX61982.1"/>
    </source>
</evidence>
<sequence length="48" mass="5820">MPQLQPFYFVNQMTFMLIGLFTITYIMSVYVLPYFVQLFVTRVYITKL</sequence>
<comment type="similarity">
    <text evidence="2 6">Belongs to the ATPase protein 8 family.</text>
</comment>
<dbReference type="GeneID" id="35116966"/>
<evidence type="ECO:0000313" key="15">
    <source>
        <dbReference type="EMBL" id="ATX62075.1"/>
    </source>
</evidence>
<dbReference type="AlphaFoldDB" id="A0A2H4QBH9"/>
<evidence type="ECO:0000256" key="5">
    <source>
        <dbReference type="ARBA" id="ARBA00023136"/>
    </source>
</evidence>
<keyword evidence="6" id="KW-0406">Ion transport</keyword>
<protein>
    <recommendedName>
        <fullName evidence="6">ATP synthase protein 8</fullName>
    </recommendedName>
</protein>
<keyword evidence="3 6" id="KW-0812">Transmembrane</keyword>
<organism evidence="7">
    <name type="scientific">Tremella fuciformis</name>
    <dbReference type="NCBI Taxonomy" id="64657"/>
    <lineage>
        <taxon>Eukaryota</taxon>
        <taxon>Fungi</taxon>
        <taxon>Dikarya</taxon>
        <taxon>Basidiomycota</taxon>
        <taxon>Agaricomycotina</taxon>
        <taxon>Tremellomycetes</taxon>
        <taxon>Tremellales</taxon>
        <taxon>Tremellaceae</taxon>
        <taxon>Tremella</taxon>
    </lineage>
</organism>
<proteinExistence type="inferred from homology"/>
<dbReference type="Pfam" id="PF05933">
    <property type="entry name" value="Fun_ATP-synt_8"/>
    <property type="match status" value="1"/>
</dbReference>
<keyword evidence="6" id="KW-0375">Hydrogen ion transport</keyword>
<name>A0A2H4QBH9_9TREE</name>
<evidence type="ECO:0000313" key="12">
    <source>
        <dbReference type="EMBL" id="ATX62005.1"/>
    </source>
</evidence>
<feature type="transmembrane region" description="Helical" evidence="6">
    <location>
        <begin position="15"/>
        <end position="40"/>
    </location>
</feature>
<dbReference type="GO" id="GO:0016787">
    <property type="term" value="F:hydrolase activity"/>
    <property type="evidence" value="ECO:0007669"/>
    <property type="project" value="UniProtKB-KW"/>
</dbReference>
<evidence type="ECO:0000313" key="14">
    <source>
        <dbReference type="EMBL" id="ATX62050.1"/>
    </source>
</evidence>
<comment type="subunit">
    <text evidence="6">F-type ATPases have 2 components, CF(1) - the catalytic core - and CF(0) - the membrane proton channel.</text>
</comment>
<evidence type="ECO:0000256" key="2">
    <source>
        <dbReference type="ARBA" id="ARBA00008892"/>
    </source>
</evidence>